<name>A0A5N5QMD8_9AGAM</name>
<dbReference type="InterPro" id="IPR017927">
    <property type="entry name" value="FAD-bd_FR_type"/>
</dbReference>
<keyword evidence="4" id="KW-0479">Metal-binding</keyword>
<dbReference type="SUPFAM" id="SSF52343">
    <property type="entry name" value="Ferredoxin reductase-like, C-terminal NADP-linked domain"/>
    <property type="match status" value="1"/>
</dbReference>
<comment type="subcellular location">
    <subcellularLocation>
        <location evidence="1">Membrane</location>
        <topology evidence="1">Multi-pass membrane protein</topology>
    </subcellularLocation>
</comment>
<dbReference type="OrthoDB" id="167398at2759"/>
<feature type="transmembrane region" description="Helical" evidence="11">
    <location>
        <begin position="237"/>
        <end position="256"/>
    </location>
</feature>
<reference evidence="13 14" key="1">
    <citation type="journal article" date="2019" name="Fungal Biol. Biotechnol.">
        <title>Draft genome sequence of fastidious pathogen Ceratobasidium theobromae, which causes vascular-streak dieback in Theobroma cacao.</title>
        <authorList>
            <person name="Ali S.S."/>
            <person name="Asman A."/>
            <person name="Shao J."/>
            <person name="Firmansyah A.P."/>
            <person name="Susilo A.W."/>
            <person name="Rosmana A."/>
            <person name="McMahon P."/>
            <person name="Junaid M."/>
            <person name="Guest D."/>
            <person name="Kheng T.Y."/>
            <person name="Meinhardt L.W."/>
            <person name="Bailey B.A."/>
        </authorList>
    </citation>
    <scope>NUCLEOTIDE SEQUENCE [LARGE SCALE GENOMIC DNA]</scope>
    <source>
        <strain evidence="13 14">CT2</strain>
    </source>
</reference>
<keyword evidence="8" id="KW-0408">Iron</keyword>
<keyword evidence="9" id="KW-0406">Ion transport</keyword>
<dbReference type="SFLD" id="SFLDS00052">
    <property type="entry name" value="Ferric_Reductase_Domain"/>
    <property type="match status" value="1"/>
</dbReference>
<keyword evidence="5" id="KW-0249">Electron transport</keyword>
<evidence type="ECO:0000256" key="10">
    <source>
        <dbReference type="ARBA" id="ARBA00023136"/>
    </source>
</evidence>
<dbReference type="InterPro" id="IPR050369">
    <property type="entry name" value="RBOH/FRE"/>
</dbReference>
<dbReference type="Pfam" id="PF08022">
    <property type="entry name" value="FAD_binding_8"/>
    <property type="match status" value="1"/>
</dbReference>
<keyword evidence="14" id="KW-1185">Reference proteome</keyword>
<keyword evidence="7" id="KW-0560">Oxidoreductase</keyword>
<evidence type="ECO:0000256" key="3">
    <source>
        <dbReference type="ARBA" id="ARBA00022692"/>
    </source>
</evidence>
<sequence>MNRSDGLDFADADPISDVPSTLQRNKTERRRLQGLMRVDSTTAAPRPFESTGLVATLRARWDHWMVNDGGRQLFFGVYVLLHLLVFALGFVHYDLKDNSVGARKLFGITFPIARTAALVLHVDAAFILLPVCRNFISLLRVSPLGDIIPFDKNITFHKATAWSIVFFTAVHILAHMVNFTRLGLSQTKQIGPLLVLFLSANFATGPGITGWIMTAALGIMVFFAIEKRRRAHFERFWYSHHLFIVFFINWQLHGMFCMIKPDRPPYCNYNTIGVFWRYWLVGGVIFIYERILREIRSRHRTYISKVIQHPSKVMEVQIKKEKTTTRAGQYIFLNCPEVSYFQWHPFTLTSAPEEDYISVHIRVVGDFTTAFSKALGCDFDSKPKDGGKETSKVVGTQANPPINRVLPRVMVDGPFGSASEDFLKFETVLLVGAGIGVTPFASILKSIWYRMNNFNDSKPTRLSKVYFTWVIRDFGTAEWFHSLLHAIEEQDTQNRIEISIYLTAKIKEDDMNNILVQDVGADRDAITSLRAPTHFGRPNWDRVFSSIAQKHPETDVGVFFCGPAALSKTLKQMSNKYTQPKSTRFFFGKENF</sequence>
<dbReference type="PANTHER" id="PTHR11972:SF153">
    <property type="entry name" value="SUPEROXIDE-GENERATING NADPH OXIDASE HEAVY CHAIN SUBUNIT A"/>
    <property type="match status" value="1"/>
</dbReference>
<protein>
    <submittedName>
        <fullName evidence="13">Superoxide-generating NADPH oxidase heavy chain subunit A</fullName>
    </submittedName>
</protein>
<proteinExistence type="predicted"/>
<organism evidence="13 14">
    <name type="scientific">Ceratobasidium theobromae</name>
    <dbReference type="NCBI Taxonomy" id="1582974"/>
    <lineage>
        <taxon>Eukaryota</taxon>
        <taxon>Fungi</taxon>
        <taxon>Dikarya</taxon>
        <taxon>Basidiomycota</taxon>
        <taxon>Agaricomycotina</taxon>
        <taxon>Agaricomycetes</taxon>
        <taxon>Cantharellales</taxon>
        <taxon>Ceratobasidiaceae</taxon>
        <taxon>Ceratobasidium</taxon>
    </lineage>
</organism>
<dbReference type="Gene3D" id="3.40.50.80">
    <property type="entry name" value="Nucleotide-binding domain of ferredoxin-NADP reductase (FNR) module"/>
    <property type="match status" value="1"/>
</dbReference>
<feature type="transmembrane region" description="Helical" evidence="11">
    <location>
        <begin position="159"/>
        <end position="177"/>
    </location>
</feature>
<accession>A0A5N5QMD8</accession>
<evidence type="ECO:0000313" key="14">
    <source>
        <dbReference type="Proteomes" id="UP000383932"/>
    </source>
</evidence>
<dbReference type="SFLD" id="SFLDG01169">
    <property type="entry name" value="NADPH_oxidase_subgroup_(NOX)"/>
    <property type="match status" value="1"/>
</dbReference>
<dbReference type="Pfam" id="PF08030">
    <property type="entry name" value="NAD_binding_6"/>
    <property type="match status" value="1"/>
</dbReference>
<dbReference type="GO" id="GO:0046872">
    <property type="term" value="F:metal ion binding"/>
    <property type="evidence" value="ECO:0007669"/>
    <property type="project" value="UniProtKB-KW"/>
</dbReference>
<keyword evidence="6 11" id="KW-1133">Transmembrane helix</keyword>
<dbReference type="InterPro" id="IPR013121">
    <property type="entry name" value="Fe_red_NAD-bd_6"/>
</dbReference>
<dbReference type="GO" id="GO:0006952">
    <property type="term" value="P:defense response"/>
    <property type="evidence" value="ECO:0007669"/>
    <property type="project" value="TreeGrafter"/>
</dbReference>
<comment type="caution">
    <text evidence="13">The sequence shown here is derived from an EMBL/GenBank/DDBJ whole genome shotgun (WGS) entry which is preliminary data.</text>
</comment>
<feature type="transmembrane region" description="Helical" evidence="11">
    <location>
        <begin position="276"/>
        <end position="292"/>
    </location>
</feature>
<feature type="domain" description="FAD-binding FR-type" evidence="12">
    <location>
        <begin position="296"/>
        <end position="421"/>
    </location>
</feature>
<dbReference type="InterPro" id="IPR000778">
    <property type="entry name" value="Cyt_b245_heavy_chain"/>
</dbReference>
<evidence type="ECO:0000256" key="7">
    <source>
        <dbReference type="ARBA" id="ARBA00023002"/>
    </source>
</evidence>
<keyword evidence="10 11" id="KW-0472">Membrane</keyword>
<dbReference type="InterPro" id="IPR013112">
    <property type="entry name" value="FAD-bd_8"/>
</dbReference>
<dbReference type="FunFam" id="2.40.30.10:FF:000103">
    <property type="entry name" value="NADPH oxidase 2"/>
    <property type="match status" value="1"/>
</dbReference>
<dbReference type="GO" id="GO:0042554">
    <property type="term" value="P:superoxide anion generation"/>
    <property type="evidence" value="ECO:0007669"/>
    <property type="project" value="TreeGrafter"/>
</dbReference>
<dbReference type="CDD" id="cd06186">
    <property type="entry name" value="NOX_Duox_like_FAD_NADP"/>
    <property type="match status" value="1"/>
</dbReference>
<feature type="transmembrane region" description="Helical" evidence="11">
    <location>
        <begin position="73"/>
        <end position="93"/>
    </location>
</feature>
<dbReference type="GO" id="GO:0006811">
    <property type="term" value="P:monoatomic ion transport"/>
    <property type="evidence" value="ECO:0007669"/>
    <property type="project" value="UniProtKB-KW"/>
</dbReference>
<evidence type="ECO:0000256" key="2">
    <source>
        <dbReference type="ARBA" id="ARBA00022617"/>
    </source>
</evidence>
<dbReference type="FunFam" id="3.40.50.80:FF:000004">
    <property type="entry name" value="NADPH oxidase isoform 2"/>
    <property type="match status" value="1"/>
</dbReference>
<feature type="transmembrane region" description="Helical" evidence="11">
    <location>
        <begin position="105"/>
        <end position="131"/>
    </location>
</feature>
<keyword evidence="2" id="KW-0349">Heme</keyword>
<dbReference type="AlphaFoldDB" id="A0A5N5QMD8"/>
<dbReference type="EMBL" id="SSOP01000057">
    <property type="protein sequence ID" value="KAB5592681.1"/>
    <property type="molecule type" value="Genomic_DNA"/>
</dbReference>
<dbReference type="GO" id="GO:0043020">
    <property type="term" value="C:NADPH oxidase complex"/>
    <property type="evidence" value="ECO:0007669"/>
    <property type="project" value="TreeGrafter"/>
</dbReference>
<dbReference type="SUPFAM" id="SSF63380">
    <property type="entry name" value="Riboflavin synthase domain-like"/>
    <property type="match status" value="1"/>
</dbReference>
<evidence type="ECO:0000256" key="11">
    <source>
        <dbReference type="SAM" id="Phobius"/>
    </source>
</evidence>
<evidence type="ECO:0000256" key="8">
    <source>
        <dbReference type="ARBA" id="ARBA00023004"/>
    </source>
</evidence>
<evidence type="ECO:0000313" key="13">
    <source>
        <dbReference type="EMBL" id="KAB5592681.1"/>
    </source>
</evidence>
<keyword evidence="3 11" id="KW-0812">Transmembrane</keyword>
<evidence type="ECO:0000256" key="4">
    <source>
        <dbReference type="ARBA" id="ARBA00022723"/>
    </source>
</evidence>
<dbReference type="PANTHER" id="PTHR11972">
    <property type="entry name" value="NADPH OXIDASE"/>
    <property type="match status" value="1"/>
</dbReference>
<dbReference type="InterPro" id="IPR017938">
    <property type="entry name" value="Riboflavin_synthase-like_b-brl"/>
</dbReference>
<dbReference type="Gene3D" id="2.40.30.10">
    <property type="entry name" value="Translation factors"/>
    <property type="match status" value="1"/>
</dbReference>
<evidence type="ECO:0000259" key="12">
    <source>
        <dbReference type="PROSITE" id="PS51384"/>
    </source>
</evidence>
<dbReference type="Pfam" id="PF01794">
    <property type="entry name" value="Ferric_reduct"/>
    <property type="match status" value="1"/>
</dbReference>
<dbReference type="InterPro" id="IPR039261">
    <property type="entry name" value="FNR_nucleotide-bd"/>
</dbReference>
<evidence type="ECO:0000256" key="6">
    <source>
        <dbReference type="ARBA" id="ARBA00022989"/>
    </source>
</evidence>
<dbReference type="PROSITE" id="PS51384">
    <property type="entry name" value="FAD_FR"/>
    <property type="match status" value="1"/>
</dbReference>
<gene>
    <name evidence="13" type="ORF">CTheo_3881</name>
</gene>
<evidence type="ECO:0000256" key="1">
    <source>
        <dbReference type="ARBA" id="ARBA00004141"/>
    </source>
</evidence>
<keyword evidence="9" id="KW-0813">Transport</keyword>
<dbReference type="GO" id="GO:0016175">
    <property type="term" value="F:superoxide-generating NAD(P)H oxidase activity"/>
    <property type="evidence" value="ECO:0007669"/>
    <property type="project" value="TreeGrafter"/>
</dbReference>
<dbReference type="InterPro" id="IPR013130">
    <property type="entry name" value="Fe3_Rdtase_TM_dom"/>
</dbReference>
<dbReference type="SFLD" id="SFLDG01168">
    <property type="entry name" value="Ferric_reductase_subgroup_(FRE"/>
    <property type="match status" value="1"/>
</dbReference>
<evidence type="ECO:0000256" key="5">
    <source>
        <dbReference type="ARBA" id="ARBA00022982"/>
    </source>
</evidence>
<dbReference type="Proteomes" id="UP000383932">
    <property type="component" value="Unassembled WGS sequence"/>
</dbReference>
<evidence type="ECO:0000256" key="9">
    <source>
        <dbReference type="ARBA" id="ARBA00023065"/>
    </source>
</evidence>
<dbReference type="PRINTS" id="PR00466">
    <property type="entry name" value="GP91PHOX"/>
</dbReference>
<feature type="transmembrane region" description="Helical" evidence="11">
    <location>
        <begin position="197"/>
        <end position="225"/>
    </location>
</feature>